<proteinExistence type="predicted"/>
<evidence type="ECO:0000313" key="1">
    <source>
        <dbReference type="EMBL" id="CAA3020378.1"/>
    </source>
</evidence>
<comment type="caution">
    <text evidence="1">The sequence shown here is derived from an EMBL/GenBank/DDBJ whole genome shotgun (WGS) entry which is preliminary data.</text>
</comment>
<reference evidence="1 2" key="1">
    <citation type="submission" date="2019-12" db="EMBL/GenBank/DDBJ databases">
        <authorList>
            <person name="Alioto T."/>
            <person name="Alioto T."/>
            <person name="Gomez Garrido J."/>
        </authorList>
    </citation>
    <scope>NUCLEOTIDE SEQUENCE [LARGE SCALE GENOMIC DNA]</scope>
</reference>
<dbReference type="SUPFAM" id="SSF57667">
    <property type="entry name" value="beta-beta-alpha zinc fingers"/>
    <property type="match status" value="1"/>
</dbReference>
<accession>A0A8S0URB2</accession>
<dbReference type="AlphaFoldDB" id="A0A8S0URB2"/>
<dbReference type="PANTHER" id="PTHR47444">
    <property type="entry name" value="EXPRESSED PROTEIN"/>
    <property type="match status" value="1"/>
</dbReference>
<dbReference type="EMBL" id="CACTIH010009038">
    <property type="protein sequence ID" value="CAA3020378.1"/>
    <property type="molecule type" value="Genomic_DNA"/>
</dbReference>
<protein>
    <submittedName>
        <fullName evidence="1">Zinc finger 593</fullName>
    </submittedName>
</protein>
<sequence length="97" mass="10890">MVRWMLWCTDLHGGSEMNGVALVVAWCCTYLRGGGAMDDVVHCRYFPNVAVRDEHFKTKKHRRRVKQMMGPAPHTQLDAELAAGMGMPDNGPKLMAM</sequence>
<dbReference type="OrthoDB" id="24683at2759"/>
<organism evidence="1 2">
    <name type="scientific">Olea europaea subsp. europaea</name>
    <dbReference type="NCBI Taxonomy" id="158383"/>
    <lineage>
        <taxon>Eukaryota</taxon>
        <taxon>Viridiplantae</taxon>
        <taxon>Streptophyta</taxon>
        <taxon>Embryophyta</taxon>
        <taxon>Tracheophyta</taxon>
        <taxon>Spermatophyta</taxon>
        <taxon>Magnoliopsida</taxon>
        <taxon>eudicotyledons</taxon>
        <taxon>Gunneridae</taxon>
        <taxon>Pentapetalae</taxon>
        <taxon>asterids</taxon>
        <taxon>lamiids</taxon>
        <taxon>Lamiales</taxon>
        <taxon>Oleaceae</taxon>
        <taxon>Oleeae</taxon>
        <taxon>Olea</taxon>
    </lineage>
</organism>
<evidence type="ECO:0000313" key="2">
    <source>
        <dbReference type="Proteomes" id="UP000594638"/>
    </source>
</evidence>
<dbReference type="InterPro" id="IPR036236">
    <property type="entry name" value="Znf_C2H2_sf"/>
</dbReference>
<keyword evidence="2" id="KW-1185">Reference proteome</keyword>
<gene>
    <name evidence="1" type="ORF">OLEA9_A007648</name>
</gene>
<dbReference type="PANTHER" id="PTHR47444:SF1">
    <property type="entry name" value="EXPRESSED PROTEIN"/>
    <property type="match status" value="1"/>
</dbReference>
<dbReference type="Gramene" id="OE9A007648T1">
    <property type="protein sequence ID" value="OE9A007648C1"/>
    <property type="gene ID" value="OE9A007648"/>
</dbReference>
<name>A0A8S0URB2_OLEEU</name>
<dbReference type="Proteomes" id="UP000594638">
    <property type="component" value="Unassembled WGS sequence"/>
</dbReference>
<dbReference type="Gene3D" id="3.30.160.60">
    <property type="entry name" value="Classic Zinc Finger"/>
    <property type="match status" value="1"/>
</dbReference>